<sequence>MWQMEEVRWRTRKGREGE</sequence>
<proteinExistence type="predicted"/>
<dbReference type="EMBL" id="GBRH01264239">
    <property type="protein sequence ID" value="JAD33656.1"/>
    <property type="molecule type" value="Transcribed_RNA"/>
</dbReference>
<dbReference type="AlphaFoldDB" id="A0A0A8Z4D3"/>
<accession>A0A0A8Z4D3</accession>
<reference evidence="1" key="1">
    <citation type="submission" date="2014-09" db="EMBL/GenBank/DDBJ databases">
        <authorList>
            <person name="Magalhaes I.L.F."/>
            <person name="Oliveira U."/>
            <person name="Santos F.R."/>
            <person name="Vidigal T.H.D.A."/>
            <person name="Brescovit A.D."/>
            <person name="Santos A.J."/>
        </authorList>
    </citation>
    <scope>NUCLEOTIDE SEQUENCE</scope>
    <source>
        <tissue evidence="1">Shoot tissue taken approximately 20 cm above the soil surface</tissue>
    </source>
</reference>
<evidence type="ECO:0000313" key="1">
    <source>
        <dbReference type="EMBL" id="JAD33656.1"/>
    </source>
</evidence>
<organism evidence="1">
    <name type="scientific">Arundo donax</name>
    <name type="common">Giant reed</name>
    <name type="synonym">Donax arundinaceus</name>
    <dbReference type="NCBI Taxonomy" id="35708"/>
    <lineage>
        <taxon>Eukaryota</taxon>
        <taxon>Viridiplantae</taxon>
        <taxon>Streptophyta</taxon>
        <taxon>Embryophyta</taxon>
        <taxon>Tracheophyta</taxon>
        <taxon>Spermatophyta</taxon>
        <taxon>Magnoliopsida</taxon>
        <taxon>Liliopsida</taxon>
        <taxon>Poales</taxon>
        <taxon>Poaceae</taxon>
        <taxon>PACMAD clade</taxon>
        <taxon>Arundinoideae</taxon>
        <taxon>Arundineae</taxon>
        <taxon>Arundo</taxon>
    </lineage>
</organism>
<reference evidence="1" key="2">
    <citation type="journal article" date="2015" name="Data Brief">
        <title>Shoot transcriptome of the giant reed, Arundo donax.</title>
        <authorList>
            <person name="Barrero R.A."/>
            <person name="Guerrero F.D."/>
            <person name="Moolhuijzen P."/>
            <person name="Goolsby J.A."/>
            <person name="Tidwell J."/>
            <person name="Bellgard S.E."/>
            <person name="Bellgard M.I."/>
        </authorList>
    </citation>
    <scope>NUCLEOTIDE SEQUENCE</scope>
    <source>
        <tissue evidence="1">Shoot tissue taken approximately 20 cm above the soil surface</tissue>
    </source>
</reference>
<protein>
    <submittedName>
        <fullName evidence="1">Uncharacterized protein</fullName>
    </submittedName>
</protein>
<name>A0A0A8Z4D3_ARUDO</name>